<comment type="caution">
    <text evidence="1">The sequence shown here is derived from an EMBL/GenBank/DDBJ whole genome shotgun (WGS) entry which is preliminary data.</text>
</comment>
<dbReference type="OrthoDB" id="1642058at2"/>
<dbReference type="GeneID" id="29418503"/>
<evidence type="ECO:0000313" key="1">
    <source>
        <dbReference type="EMBL" id="CDL91152.1"/>
    </source>
</evidence>
<protein>
    <recommendedName>
        <fullName evidence="3">DUF4317 domain-containing protein</fullName>
    </recommendedName>
</protein>
<reference evidence="1 2" key="1">
    <citation type="journal article" date="2015" name="Genome Announc.">
        <title>Draft Genome Sequence of Clostridium tyrobutyricum Strain DIVETGP, Isolated from Cow's Milk for Grana Padano Production.</title>
        <authorList>
            <person name="Soggiu A."/>
            <person name="Piras C."/>
            <person name="Gaiarsa S."/>
            <person name="Sassera D."/>
            <person name="Roncada P."/>
            <person name="Bendixen E."/>
            <person name="Brasca M."/>
            <person name="Bonizzi L."/>
        </authorList>
    </citation>
    <scope>NUCLEOTIDE SEQUENCE [LARGE SCALE GENOMIC DNA]</scope>
    <source>
        <strain evidence="1 2">DIVETGP</strain>
    </source>
</reference>
<organism evidence="1 2">
    <name type="scientific">Clostridium tyrobutyricum DIVETGP</name>
    <dbReference type="NCBI Taxonomy" id="1408889"/>
    <lineage>
        <taxon>Bacteria</taxon>
        <taxon>Bacillati</taxon>
        <taxon>Bacillota</taxon>
        <taxon>Clostridia</taxon>
        <taxon>Eubacteriales</taxon>
        <taxon>Clostridiaceae</taxon>
        <taxon>Clostridium</taxon>
    </lineage>
</organism>
<dbReference type="EMBL" id="CBXI010000019">
    <property type="protein sequence ID" value="CDL91152.1"/>
    <property type="molecule type" value="Genomic_DNA"/>
</dbReference>
<dbReference type="AlphaFoldDB" id="W6NGH7"/>
<dbReference type="Proteomes" id="UP000019482">
    <property type="component" value="Unassembled WGS sequence"/>
</dbReference>
<dbReference type="RefSeq" id="WP_017895486.1">
    <property type="nucleotide sequence ID" value="NZ_CBXI010000019.1"/>
</dbReference>
<dbReference type="Pfam" id="PF14199">
    <property type="entry name" value="DUF4317"/>
    <property type="match status" value="1"/>
</dbReference>
<evidence type="ECO:0008006" key="3">
    <source>
        <dbReference type="Google" id="ProtNLM"/>
    </source>
</evidence>
<gene>
    <name evidence="1" type="ORF">CTDIVETGP_1222</name>
</gene>
<sequence>MNKKDLSDIRKEFKIDSYALPIKEVYSVYLKKDNGQIITNELTPFEMMDIETRELYLNNFKKVVTGTIDSKIFELDFKNQNLEENLQEGTQNILYSALSEKKSIPDFADKIVDKIRDNFNYDTDIVINFIKSEYYRGNKKSKSQDENVEDYIQAIEFILCSVNKVDVPKKVLKFDYSEMKFKSNSILDVTINLNSPLDGFVFPSFSSEYVDVNKLIYYSHKAKQINDAFVQGVLDCNMKPTAVEEKESFTAIIQTAVENEIKPEVMQQIYENINEKLEYENEDDEEPKVDMKEVVNILSQSGIEKPELVKNAFEEVCGGDYEFKVKNIVPDFERRSVKIENDNINITITPGNLNTVKQIRDKDGRKCLLIVLNEDVTIDGLNIETENQNY</sequence>
<name>W6NGH7_CLOTY</name>
<dbReference type="InterPro" id="IPR025466">
    <property type="entry name" value="DUF4317"/>
</dbReference>
<evidence type="ECO:0000313" key="2">
    <source>
        <dbReference type="Proteomes" id="UP000019482"/>
    </source>
</evidence>
<keyword evidence="2" id="KW-1185">Reference proteome</keyword>
<accession>W6NGH7</accession>
<proteinExistence type="predicted"/>